<feature type="compositionally biased region" description="Polar residues" evidence="1">
    <location>
        <begin position="285"/>
        <end position="295"/>
    </location>
</feature>
<keyword evidence="2" id="KW-1185">Reference proteome</keyword>
<feature type="region of interest" description="Disordered" evidence="1">
    <location>
        <begin position="436"/>
        <end position="463"/>
    </location>
</feature>
<feature type="compositionally biased region" description="Basic and acidic residues" evidence="1">
    <location>
        <begin position="840"/>
        <end position="853"/>
    </location>
</feature>
<feature type="compositionally biased region" description="Basic and acidic residues" evidence="1">
    <location>
        <begin position="810"/>
        <end position="823"/>
    </location>
</feature>
<reference evidence="3 4" key="1">
    <citation type="submission" date="2025-05" db="UniProtKB">
        <authorList>
            <consortium name="RefSeq"/>
        </authorList>
    </citation>
    <scope>IDENTIFICATION</scope>
</reference>
<evidence type="ECO:0000256" key="1">
    <source>
        <dbReference type="SAM" id="MobiDB-lite"/>
    </source>
</evidence>
<organism evidence="2 3">
    <name type="scientific">Erinaceus europaeus</name>
    <name type="common">Western European hedgehog</name>
    <dbReference type="NCBI Taxonomy" id="9365"/>
    <lineage>
        <taxon>Eukaryota</taxon>
        <taxon>Metazoa</taxon>
        <taxon>Chordata</taxon>
        <taxon>Craniata</taxon>
        <taxon>Vertebrata</taxon>
        <taxon>Euteleostomi</taxon>
        <taxon>Mammalia</taxon>
        <taxon>Eutheria</taxon>
        <taxon>Laurasiatheria</taxon>
        <taxon>Eulipotyphla</taxon>
        <taxon>Erinaceidae</taxon>
        <taxon>Erinaceinae</taxon>
        <taxon>Erinaceus</taxon>
    </lineage>
</organism>
<dbReference type="Pfam" id="PF17663">
    <property type="entry name" value="DUF5525"/>
    <property type="match status" value="2"/>
</dbReference>
<feature type="region of interest" description="Disordered" evidence="1">
    <location>
        <begin position="539"/>
        <end position="559"/>
    </location>
</feature>
<dbReference type="InterPro" id="IPR037656">
    <property type="entry name" value="DUF5525"/>
</dbReference>
<evidence type="ECO:0000313" key="2">
    <source>
        <dbReference type="Proteomes" id="UP001652624"/>
    </source>
</evidence>
<dbReference type="RefSeq" id="XP_060030209.1">
    <property type="nucleotide sequence ID" value="XM_060174226.1"/>
</dbReference>
<feature type="compositionally biased region" description="Low complexity" evidence="1">
    <location>
        <begin position="351"/>
        <end position="362"/>
    </location>
</feature>
<sequence>MSEKRPLGALGPMLYSKLPRLVGSDPGPGPCPVGGAALSGAERLASWAPCGALYPASVAGASLPPDSLLASCLLYRPPTESVAKLTAAGPPDPLPPPSQLPPCPGPPLAAPKPVYRSPLCYGLSTCLGDGMAKRPLDVDWTLLTGPPGPPTHPPCSLAPDPGSGQCLSGPFLREAPGRGPGRDPSPSCPPCPAFLGQCQTGFPAPPYSRPYLGDSRQALPEGRPTPWTHLAQPLGLACQDSASTHCPVLTSAQALPCALPCHRPERQGSYGPGPPPSPGGYRGTSHPTSGLSSPYLQPPAAQSPCMPPGGLDTFSCTPATSPGLRPELPLTPSCPPDLAPPTLGFPYARDSLPSSGLSPGLGATLPAHGGLQAGPQPSGFPRVCQPLPPRQACRESACTEDSSTGSPEERPWLPSCREDWPVLDEPPRVSVLIQDSHGPCPRTSPGLPTCAQEEDDRSPHSPPMPVIDNVFSLAPYRHYLDAETPDTPMEPHLAPSAGQDEACEGALQPPCPPQEEGALDLSVRKPSADAPVQVSCPAELAQPPASGHTLDPETSDLPGLRAVAPKPSVLSTESPPRANFHSSVAFMFRKFKIVRPAPIADTPRHQAVSRPSAETCFGLAILGTPKVASARPLAPAPAAPSPKSPEQHFMGLHTSLCEAIAGAVAQSPPERLRSWLAEAGPWGRAAWREAQGVQVLLAQLLTQLVVFDCAHLCPFPHVVRAGAVFVPIHLVKVRLFPRLPPGSVERILQEHRVELRPTTLSEERVLRERALRGCTSRMLKLLALRQLPAIYPDLLGLQWHDCVRRQLGHDGPEEPTLGRREPESLAPECPAATARIGKSGKKESVLGSEKEVATEGGPLPVPATSSSPPAPALKARFRGLLEMAWRNGLALPTWGHRAPASDRTVPRPHLAT</sequence>
<proteinExistence type="predicted"/>
<evidence type="ECO:0000313" key="4">
    <source>
        <dbReference type="RefSeq" id="XP_060030209.1"/>
    </source>
</evidence>
<protein>
    <submittedName>
        <fullName evidence="3 4">Uncharacterized protein C15orf39 homolog isoform X1</fullName>
    </submittedName>
</protein>
<feature type="region of interest" description="Disordered" evidence="1">
    <location>
        <begin position="810"/>
        <end position="829"/>
    </location>
</feature>
<dbReference type="PANTHER" id="PTHR28422">
    <property type="entry name" value="SIMILAR TO HUMAN CHROMOSOME 15 OPEN READING FRAME 39"/>
    <property type="match status" value="1"/>
</dbReference>
<evidence type="ECO:0000313" key="3">
    <source>
        <dbReference type="RefSeq" id="XP_060030208.1"/>
    </source>
</evidence>
<dbReference type="PANTHER" id="PTHR28422:SF1">
    <property type="entry name" value="SIMILAR TO HUMAN CHROMOSOME 15 OPEN READING FRAME 39"/>
    <property type="match status" value="1"/>
</dbReference>
<accession>A0ABM3W0W3</accession>
<feature type="region of interest" description="Disordered" evidence="1">
    <location>
        <begin position="268"/>
        <end position="386"/>
    </location>
</feature>
<feature type="region of interest" description="Disordered" evidence="1">
    <location>
        <begin position="834"/>
        <end position="870"/>
    </location>
</feature>
<gene>
    <name evidence="3 4" type="primary">C16H15orf39</name>
</gene>
<dbReference type="GeneID" id="103128238"/>
<name>A0ABM3W0W3_ERIEU</name>
<dbReference type="Proteomes" id="UP001652624">
    <property type="component" value="Chromosome 16"/>
</dbReference>
<dbReference type="RefSeq" id="XP_060030208.1">
    <property type="nucleotide sequence ID" value="XM_060174225.1"/>
</dbReference>